<evidence type="ECO:0000313" key="1">
    <source>
        <dbReference type="EMBL" id="KUJ07805.1"/>
    </source>
</evidence>
<dbReference type="EMBL" id="KQ947438">
    <property type="protein sequence ID" value="KUJ07805.1"/>
    <property type="molecule type" value="Genomic_DNA"/>
</dbReference>
<dbReference type="PANTHER" id="PTHR35043:SF8">
    <property type="entry name" value="DUF4220 DOMAIN-CONTAINING PROTEIN"/>
    <property type="match status" value="1"/>
</dbReference>
<protein>
    <submittedName>
        <fullName evidence="1">Uncharacterized protein</fullName>
    </submittedName>
</protein>
<dbReference type="AlphaFoldDB" id="A0A132B5W6"/>
<dbReference type="OrthoDB" id="9451547at2759"/>
<dbReference type="Proteomes" id="UP000070700">
    <property type="component" value="Unassembled WGS sequence"/>
</dbReference>
<accession>A0A132B5W6</accession>
<dbReference type="KEGG" id="psco:LY89DRAFT_660072"/>
<gene>
    <name evidence="1" type="ORF">LY89DRAFT_660072</name>
</gene>
<evidence type="ECO:0000313" key="2">
    <source>
        <dbReference type="Proteomes" id="UP000070700"/>
    </source>
</evidence>
<reference evidence="1 2" key="1">
    <citation type="submission" date="2015-10" db="EMBL/GenBank/DDBJ databases">
        <title>Full genome of DAOMC 229536 Phialocephala scopiformis, a fungal endophyte of spruce producing the potent anti-insectan compound rugulosin.</title>
        <authorList>
            <consortium name="DOE Joint Genome Institute"/>
            <person name="Walker A.K."/>
            <person name="Frasz S.L."/>
            <person name="Seifert K.A."/>
            <person name="Miller J.D."/>
            <person name="Mondo S.J."/>
            <person name="Labutti K."/>
            <person name="Lipzen A."/>
            <person name="Dockter R."/>
            <person name="Kennedy M."/>
            <person name="Grigoriev I.V."/>
            <person name="Spatafora J.W."/>
        </authorList>
    </citation>
    <scope>NUCLEOTIDE SEQUENCE [LARGE SCALE GENOMIC DNA]</scope>
    <source>
        <strain evidence="1 2">CBS 120377</strain>
    </source>
</reference>
<sequence length="330" mass="37004">MNNTTISLDHIEQLQGWTASPNGRGTINIIQNSFLTISLCAWTMLCLNVPPLGASRTAQARHKIMIFCEAILGPEFIFQTALGQWASARRSVASFTASGLQGWTMKHGFFADMGGYVLDPPDFPPFPLSAKQVHYLVTNNYIDYALVAITSDAIDDKNKSDGMARIITMVQVLWFVLDTIARAAQGLAISTLELSTIAYVWCSIGTWFFWRNKPQDINVPVIVVPNQTMAEIVRNAGSAADEKYISTPPDFVGREHHHWTLYWAHWFNILHHMGIVLHTRKRPVDKISDDQFLPLSVGSNAILIFFQLGFAGIHIAGWNFRFPTPTERLL</sequence>
<dbReference type="GeneID" id="28822265"/>
<keyword evidence="2" id="KW-1185">Reference proteome</keyword>
<dbReference type="InParanoid" id="A0A132B5W6"/>
<name>A0A132B5W6_MOLSC</name>
<dbReference type="PANTHER" id="PTHR35043">
    <property type="entry name" value="TRANSCRIPTION FACTOR DOMAIN-CONTAINING PROTEIN"/>
    <property type="match status" value="1"/>
</dbReference>
<dbReference type="RefSeq" id="XP_018062160.1">
    <property type="nucleotide sequence ID" value="XM_018212539.1"/>
</dbReference>
<proteinExistence type="predicted"/>
<organism evidence="1 2">
    <name type="scientific">Mollisia scopiformis</name>
    <name type="common">Conifer needle endophyte fungus</name>
    <name type="synonym">Phialocephala scopiformis</name>
    <dbReference type="NCBI Taxonomy" id="149040"/>
    <lineage>
        <taxon>Eukaryota</taxon>
        <taxon>Fungi</taxon>
        <taxon>Dikarya</taxon>
        <taxon>Ascomycota</taxon>
        <taxon>Pezizomycotina</taxon>
        <taxon>Leotiomycetes</taxon>
        <taxon>Helotiales</taxon>
        <taxon>Mollisiaceae</taxon>
        <taxon>Mollisia</taxon>
    </lineage>
</organism>